<comment type="similarity">
    <text evidence="1">Belongs to the Fur family.</text>
</comment>
<dbReference type="InterPro" id="IPR002481">
    <property type="entry name" value="FUR"/>
</dbReference>
<proteinExistence type="inferred from homology"/>
<dbReference type="GO" id="GO:0005737">
    <property type="term" value="C:cytoplasm"/>
    <property type="evidence" value="ECO:0007669"/>
    <property type="project" value="UniProtKB-SubCell"/>
</dbReference>
<keyword evidence="1" id="KW-0238">DNA-binding</keyword>
<keyword evidence="1" id="KW-0479">Metal-binding</keyword>
<reference evidence="2 3" key="1">
    <citation type="submission" date="2019-03" db="EMBL/GenBank/DDBJ databases">
        <title>Genomic Encyclopedia of Type Strains, Phase IV (KMG-IV): sequencing the most valuable type-strain genomes for metagenomic binning, comparative biology and taxonomic classification.</title>
        <authorList>
            <person name="Goeker M."/>
        </authorList>
    </citation>
    <scope>NUCLEOTIDE SEQUENCE [LARGE SCALE GENOMIC DNA]</scope>
    <source>
        <strain evidence="2 3">DSM 1709</strain>
    </source>
</reference>
<dbReference type="GO" id="GO:0045892">
    <property type="term" value="P:negative regulation of DNA-templated transcription"/>
    <property type="evidence" value="ECO:0007669"/>
    <property type="project" value="TreeGrafter"/>
</dbReference>
<dbReference type="Gene3D" id="1.10.10.10">
    <property type="entry name" value="Winged helix-like DNA-binding domain superfamily/Winged helix DNA-binding domain"/>
    <property type="match status" value="1"/>
</dbReference>
<keyword evidence="1" id="KW-0408">Iron</keyword>
<dbReference type="CDD" id="cd07153">
    <property type="entry name" value="Fur_like"/>
    <property type="match status" value="1"/>
</dbReference>
<keyword evidence="1" id="KW-0862">Zinc</keyword>
<organism evidence="2 3">
    <name type="scientific">Rubrivivax gelatinosus</name>
    <name type="common">Rhodocyclus gelatinosus</name>
    <name type="synonym">Rhodopseudomonas gelatinosa</name>
    <dbReference type="NCBI Taxonomy" id="28068"/>
    <lineage>
        <taxon>Bacteria</taxon>
        <taxon>Pseudomonadati</taxon>
        <taxon>Pseudomonadota</taxon>
        <taxon>Betaproteobacteria</taxon>
        <taxon>Burkholderiales</taxon>
        <taxon>Sphaerotilaceae</taxon>
        <taxon>Rubrivivax</taxon>
    </lineage>
</organism>
<dbReference type="Pfam" id="PF01475">
    <property type="entry name" value="FUR"/>
    <property type="match status" value="1"/>
</dbReference>
<keyword evidence="1" id="KW-0804">Transcription</keyword>
<evidence type="ECO:0000313" key="3">
    <source>
        <dbReference type="Proteomes" id="UP000295106"/>
    </source>
</evidence>
<dbReference type="GO" id="GO:0003700">
    <property type="term" value="F:DNA-binding transcription factor activity"/>
    <property type="evidence" value="ECO:0007669"/>
    <property type="project" value="UniProtKB-UniRule"/>
</dbReference>
<accession>A0A4V6NPX0</accession>
<dbReference type="InterPro" id="IPR036390">
    <property type="entry name" value="WH_DNA-bd_sf"/>
</dbReference>
<dbReference type="PANTHER" id="PTHR33202:SF7">
    <property type="entry name" value="FERRIC UPTAKE REGULATION PROTEIN"/>
    <property type="match status" value="1"/>
</dbReference>
<name>A0A4V6NPX0_RUBGE</name>
<keyword evidence="1" id="KW-0678">Repressor</keyword>
<dbReference type="RefSeq" id="WP_132649115.1">
    <property type="nucleotide sequence ID" value="NZ_CP181386.1"/>
</dbReference>
<dbReference type="GeneID" id="99685433"/>
<gene>
    <name evidence="1" type="primary">fur</name>
    <name evidence="2" type="ORF">EV684_114104</name>
</gene>
<dbReference type="GO" id="GO:0008270">
    <property type="term" value="F:zinc ion binding"/>
    <property type="evidence" value="ECO:0007669"/>
    <property type="project" value="TreeGrafter"/>
</dbReference>
<evidence type="ECO:0000313" key="2">
    <source>
        <dbReference type="EMBL" id="TCO99807.1"/>
    </source>
</evidence>
<evidence type="ECO:0000256" key="1">
    <source>
        <dbReference type="RuleBase" id="RU364037"/>
    </source>
</evidence>
<dbReference type="GO" id="GO:1900376">
    <property type="term" value="P:regulation of secondary metabolite biosynthetic process"/>
    <property type="evidence" value="ECO:0007669"/>
    <property type="project" value="TreeGrafter"/>
</dbReference>
<dbReference type="EMBL" id="SLXD01000014">
    <property type="protein sequence ID" value="TCO99807.1"/>
    <property type="molecule type" value="Genomic_DNA"/>
</dbReference>
<keyword evidence="1" id="KW-0963">Cytoplasm</keyword>
<sequence>MDLTRTASIQQKLRDADILPTLQRVAVGTVLFSGPVHMTAEQVLRAAREHLPGLSRATVYAVLQLFVRQRLLKALPIEGSATVYDSTVTPHHHVYNVDTGEVTDLTGPAIQVLGLPELGDGLELSEVDVIVRVRTRRPAAALNA</sequence>
<dbReference type="InterPro" id="IPR036388">
    <property type="entry name" value="WH-like_DNA-bd_sf"/>
</dbReference>
<dbReference type="PANTHER" id="PTHR33202">
    <property type="entry name" value="ZINC UPTAKE REGULATION PROTEIN"/>
    <property type="match status" value="1"/>
</dbReference>
<comment type="subunit">
    <text evidence="1">Homodimer.</text>
</comment>
<protein>
    <recommendedName>
        <fullName evidence="1">Ferric uptake regulation protein</fullName>
    </recommendedName>
</protein>
<comment type="caution">
    <text evidence="2">The sequence shown here is derived from an EMBL/GenBank/DDBJ whole genome shotgun (WGS) entry which is preliminary data.</text>
</comment>
<dbReference type="OrthoDB" id="8659436at2"/>
<comment type="subcellular location">
    <subcellularLocation>
        <location evidence="1">Cytoplasm</location>
    </subcellularLocation>
</comment>
<dbReference type="AlphaFoldDB" id="A0A4V6NPX0"/>
<dbReference type="GO" id="GO:0000976">
    <property type="term" value="F:transcription cis-regulatory region binding"/>
    <property type="evidence" value="ECO:0007669"/>
    <property type="project" value="TreeGrafter"/>
</dbReference>
<dbReference type="Proteomes" id="UP000295106">
    <property type="component" value="Unassembled WGS sequence"/>
</dbReference>
<dbReference type="SUPFAM" id="SSF46785">
    <property type="entry name" value="Winged helix' DNA-binding domain"/>
    <property type="match status" value="1"/>
</dbReference>
<keyword evidence="1" id="KW-0805">Transcription regulation</keyword>